<gene>
    <name evidence="1" type="ORF">DARMORV10_C09P60780.1</name>
</gene>
<proteinExistence type="predicted"/>
<sequence>MTEDKTTQLKTTPLLVSGYELSRCCRRSNPIFCGKM</sequence>
<dbReference type="Proteomes" id="UP001295469">
    <property type="component" value="Chromosome C09"/>
</dbReference>
<dbReference type="EMBL" id="HG994373">
    <property type="protein sequence ID" value="CAF1782573.1"/>
    <property type="molecule type" value="Genomic_DNA"/>
</dbReference>
<evidence type="ECO:0000313" key="1">
    <source>
        <dbReference type="EMBL" id="CAF1782573.1"/>
    </source>
</evidence>
<name>A0A816JHY3_BRANA</name>
<organism evidence="1">
    <name type="scientific">Brassica napus</name>
    <name type="common">Rape</name>
    <dbReference type="NCBI Taxonomy" id="3708"/>
    <lineage>
        <taxon>Eukaryota</taxon>
        <taxon>Viridiplantae</taxon>
        <taxon>Streptophyta</taxon>
        <taxon>Embryophyta</taxon>
        <taxon>Tracheophyta</taxon>
        <taxon>Spermatophyta</taxon>
        <taxon>Magnoliopsida</taxon>
        <taxon>eudicotyledons</taxon>
        <taxon>Gunneridae</taxon>
        <taxon>Pentapetalae</taxon>
        <taxon>rosids</taxon>
        <taxon>malvids</taxon>
        <taxon>Brassicales</taxon>
        <taxon>Brassicaceae</taxon>
        <taxon>Brassiceae</taxon>
        <taxon>Brassica</taxon>
    </lineage>
</organism>
<dbReference type="AlphaFoldDB" id="A0A816JHY3"/>
<protein>
    <submittedName>
        <fullName evidence="1">(rape) hypothetical protein</fullName>
    </submittedName>
</protein>
<reference evidence="1" key="1">
    <citation type="submission" date="2021-01" db="EMBL/GenBank/DDBJ databases">
        <authorList>
            <consortium name="Genoscope - CEA"/>
            <person name="William W."/>
        </authorList>
    </citation>
    <scope>NUCLEOTIDE SEQUENCE</scope>
</reference>
<accession>A0A816JHY3</accession>